<dbReference type="Proteomes" id="UP000886998">
    <property type="component" value="Unassembled WGS sequence"/>
</dbReference>
<dbReference type="AlphaFoldDB" id="A0A8X6YRR2"/>
<dbReference type="EMBL" id="BMAV01022016">
    <property type="protein sequence ID" value="GFY76554.1"/>
    <property type="molecule type" value="Genomic_DNA"/>
</dbReference>
<proteinExistence type="predicted"/>
<comment type="caution">
    <text evidence="1">The sequence shown here is derived from an EMBL/GenBank/DDBJ whole genome shotgun (WGS) entry which is preliminary data.</text>
</comment>
<sequence>MALDRAGEETFPEVNAFIRFFE</sequence>
<keyword evidence="2" id="KW-1185">Reference proteome</keyword>
<gene>
    <name evidence="1" type="ORF">TNIN_187521</name>
</gene>
<accession>A0A8X6YRR2</accession>
<name>A0A8X6YRR2_9ARAC</name>
<protein>
    <submittedName>
        <fullName evidence="1">Uncharacterized protein</fullName>
    </submittedName>
</protein>
<feature type="non-terminal residue" evidence="1">
    <location>
        <position position="22"/>
    </location>
</feature>
<organism evidence="1 2">
    <name type="scientific">Trichonephila inaurata madagascariensis</name>
    <dbReference type="NCBI Taxonomy" id="2747483"/>
    <lineage>
        <taxon>Eukaryota</taxon>
        <taxon>Metazoa</taxon>
        <taxon>Ecdysozoa</taxon>
        <taxon>Arthropoda</taxon>
        <taxon>Chelicerata</taxon>
        <taxon>Arachnida</taxon>
        <taxon>Araneae</taxon>
        <taxon>Araneomorphae</taxon>
        <taxon>Entelegynae</taxon>
        <taxon>Araneoidea</taxon>
        <taxon>Nephilidae</taxon>
        <taxon>Trichonephila</taxon>
        <taxon>Trichonephila inaurata</taxon>
    </lineage>
</organism>
<evidence type="ECO:0000313" key="1">
    <source>
        <dbReference type="EMBL" id="GFY76554.1"/>
    </source>
</evidence>
<evidence type="ECO:0000313" key="2">
    <source>
        <dbReference type="Proteomes" id="UP000886998"/>
    </source>
</evidence>
<reference evidence="1" key="1">
    <citation type="submission" date="2020-08" db="EMBL/GenBank/DDBJ databases">
        <title>Multicomponent nature underlies the extraordinary mechanical properties of spider dragline silk.</title>
        <authorList>
            <person name="Kono N."/>
            <person name="Nakamura H."/>
            <person name="Mori M."/>
            <person name="Yoshida Y."/>
            <person name="Ohtoshi R."/>
            <person name="Malay A.D."/>
            <person name="Moran D.A.P."/>
            <person name="Tomita M."/>
            <person name="Numata K."/>
            <person name="Arakawa K."/>
        </authorList>
    </citation>
    <scope>NUCLEOTIDE SEQUENCE</scope>
</reference>